<proteinExistence type="predicted"/>
<feature type="compositionally biased region" description="Low complexity" evidence="1">
    <location>
        <begin position="52"/>
        <end position="61"/>
    </location>
</feature>
<feature type="region of interest" description="Disordered" evidence="1">
    <location>
        <begin position="39"/>
        <end position="95"/>
    </location>
</feature>
<organism evidence="3 4">
    <name type="scientific">Aquipuribacter nitratireducens</name>
    <dbReference type="NCBI Taxonomy" id="650104"/>
    <lineage>
        <taxon>Bacteria</taxon>
        <taxon>Bacillati</taxon>
        <taxon>Actinomycetota</taxon>
        <taxon>Actinomycetes</taxon>
        <taxon>Micrococcales</taxon>
        <taxon>Intrasporangiaceae</taxon>
        <taxon>Aquipuribacter</taxon>
    </lineage>
</organism>
<protein>
    <submittedName>
        <fullName evidence="3">Uncharacterized protein</fullName>
    </submittedName>
</protein>
<dbReference type="EMBL" id="JBHSLD010000013">
    <property type="protein sequence ID" value="MFC5381892.1"/>
    <property type="molecule type" value="Genomic_DNA"/>
</dbReference>
<dbReference type="RefSeq" id="WP_340271044.1">
    <property type="nucleotide sequence ID" value="NZ_JBBEOG010000009.1"/>
</dbReference>
<keyword evidence="2" id="KW-0472">Membrane</keyword>
<comment type="caution">
    <text evidence="3">The sequence shown here is derived from an EMBL/GenBank/DDBJ whole genome shotgun (WGS) entry which is preliminary data.</text>
</comment>
<accession>A0ABW0GQT9</accession>
<evidence type="ECO:0000256" key="2">
    <source>
        <dbReference type="SAM" id="Phobius"/>
    </source>
</evidence>
<gene>
    <name evidence="3" type="ORF">ACFPJ6_13995</name>
</gene>
<feature type="transmembrane region" description="Helical" evidence="2">
    <location>
        <begin position="18"/>
        <end position="39"/>
    </location>
</feature>
<keyword evidence="2" id="KW-1133">Transmembrane helix</keyword>
<keyword evidence="4" id="KW-1185">Reference proteome</keyword>
<evidence type="ECO:0000313" key="3">
    <source>
        <dbReference type="EMBL" id="MFC5381892.1"/>
    </source>
</evidence>
<reference evidence="4" key="1">
    <citation type="journal article" date="2019" name="Int. J. Syst. Evol. Microbiol.">
        <title>The Global Catalogue of Microorganisms (GCM) 10K type strain sequencing project: providing services to taxonomists for standard genome sequencing and annotation.</title>
        <authorList>
            <consortium name="The Broad Institute Genomics Platform"/>
            <consortium name="The Broad Institute Genome Sequencing Center for Infectious Disease"/>
            <person name="Wu L."/>
            <person name="Ma J."/>
        </authorList>
    </citation>
    <scope>NUCLEOTIDE SEQUENCE [LARGE SCALE GENOMIC DNA]</scope>
    <source>
        <strain evidence="4">CCUG 43114</strain>
    </source>
</reference>
<sequence length="401" mass="43208">MTDTDDSTTGSASSRTGIVLLSVGAVGGLAAVALGAGTWERTASPPRMTASPPAAAVEEPVGPQARDNRSEASNPVPSEAVVVDPRSEPSAASKSLAGYPFSADSLWREDVSDAPLHERSEALRDHLLASFADRYGGVASLNVWDYNNSYYVAEPGTPTTDVAFDDCQDKGYLPDGWDDQFAEVPIPEGAEPAEGRDRALSVYSPTTDQLWEFWRADEREGGWYACWGGRLDEVSESEGIFEDGWGSTATGLSHTAGMVRIADVRAGRIEHAVALAIPEPATWKEYSWPAQRSDGWSDDPDAVPEGTRLRLDDDVDVEALDLHPVAEMIARAGQEYGFVVTDRADTLAVTTESGVPEQQATGQNPWEELLDGTPTYEVLADFPWDALEVLPEDYGRPDVAD</sequence>
<name>A0ABW0GQT9_9MICO</name>
<evidence type="ECO:0000256" key="1">
    <source>
        <dbReference type="SAM" id="MobiDB-lite"/>
    </source>
</evidence>
<keyword evidence="2" id="KW-0812">Transmembrane</keyword>
<evidence type="ECO:0000313" key="4">
    <source>
        <dbReference type="Proteomes" id="UP001596122"/>
    </source>
</evidence>
<dbReference type="Proteomes" id="UP001596122">
    <property type="component" value="Unassembled WGS sequence"/>
</dbReference>